<feature type="transmembrane region" description="Helical" evidence="1">
    <location>
        <begin position="485"/>
        <end position="504"/>
    </location>
</feature>
<feature type="transmembrane region" description="Helical" evidence="1">
    <location>
        <begin position="189"/>
        <end position="210"/>
    </location>
</feature>
<feature type="transmembrane region" description="Helical" evidence="1">
    <location>
        <begin position="288"/>
        <end position="304"/>
    </location>
</feature>
<dbReference type="InterPro" id="IPR058065">
    <property type="entry name" value="LIC_10190-like"/>
</dbReference>
<sequence>MEAMIVNLCIILALFLWIPSTFGYGILGIKILQHFALKLGFHQRFIKSVDLKFNLLLKGIVGIATLSIIVQFLHFFTAINHYVSIIFLLFGLLYFMKSFKQEISFIKQQTPYFLPLILALLTGFILASILSIRVESAYDTGLYHIQAIKWIQEYPIIFGIANIHTRFGFNNILYNFAALTEVSHIFPSIRSFLLGEIFAFFFFTSTFLSLCALRAKLLNDIFMCVSFIIISINFWWLGGGMYAEGILEILGLSLVAYIIFMIEKSLTHTFLAFVLLFVMAFFSIYIKISAFFLLVCALLLYFQYHRYSLTSLKNCIYICGFCVILGIFWALKGICISGMIAYPAKVGYLGFLPWVIDESRRAGEVLGIHNWAKVAGSPDREVLLQDYSWIKVWFKLFFWNGTFKMLLQLSFYACGFLLLLLIMRRIYFTQLKPYVFIFLGLILGIVFWFISAPDPRFGFQYFFPVFAFSASFVLQYFLSHKEHYVLGLCFLYICASLSVNHIHFNAIDRKESQKIPQVALASKHTDSNLLIYYPKEGDRVYDAPLPAAAYFNSKLSKKTFLGRDMYVIESHKGKKEHQ</sequence>
<feature type="transmembrane region" description="Helical" evidence="1">
    <location>
        <begin position="217"/>
        <end position="236"/>
    </location>
</feature>
<feature type="transmembrane region" description="Helical" evidence="1">
    <location>
        <begin position="79"/>
        <end position="96"/>
    </location>
</feature>
<evidence type="ECO:0000313" key="4">
    <source>
        <dbReference type="Proteomes" id="UP001434737"/>
    </source>
</evidence>
<feature type="transmembrane region" description="Helical" evidence="1">
    <location>
        <begin position="6"/>
        <end position="32"/>
    </location>
</feature>
<keyword evidence="1" id="KW-1133">Transmembrane helix</keyword>
<gene>
    <name evidence="3" type="ORF">V3I05_03125</name>
</gene>
<evidence type="ECO:0000256" key="1">
    <source>
        <dbReference type="SAM" id="Phobius"/>
    </source>
</evidence>
<feature type="domain" description="DUF8201" evidence="2">
    <location>
        <begin position="8"/>
        <end position="463"/>
    </location>
</feature>
<organism evidence="3 4">
    <name type="scientific">Helicobacter mastomyrinus</name>
    <dbReference type="NCBI Taxonomy" id="287948"/>
    <lineage>
        <taxon>Bacteria</taxon>
        <taxon>Pseudomonadati</taxon>
        <taxon>Campylobacterota</taxon>
        <taxon>Epsilonproteobacteria</taxon>
        <taxon>Campylobacterales</taxon>
        <taxon>Helicobacteraceae</taxon>
        <taxon>Helicobacter</taxon>
    </lineage>
</organism>
<keyword evidence="1" id="KW-0812">Transmembrane</keyword>
<keyword evidence="4" id="KW-1185">Reference proteome</keyword>
<dbReference type="InterPro" id="IPR058514">
    <property type="entry name" value="DUF8201"/>
</dbReference>
<reference evidence="3 4" key="1">
    <citation type="submission" date="2024-02" db="EMBL/GenBank/DDBJ databases">
        <title>Genome and pathogenicity analysis of Helicobacter mastomyrinus isolated from mice.</title>
        <authorList>
            <person name="Zhu L."/>
        </authorList>
    </citation>
    <scope>NUCLEOTIDE SEQUENCE [LARGE SCALE GENOMIC DNA]</scope>
    <source>
        <strain evidence="3 4">Hm-17</strain>
    </source>
</reference>
<evidence type="ECO:0000259" key="2">
    <source>
        <dbReference type="Pfam" id="PF26626"/>
    </source>
</evidence>
<feature type="transmembrane region" description="Helical" evidence="1">
    <location>
        <begin position="434"/>
        <end position="452"/>
    </location>
</feature>
<evidence type="ECO:0000313" key="3">
    <source>
        <dbReference type="EMBL" id="XAM18685.1"/>
    </source>
</evidence>
<feature type="transmembrane region" description="Helical" evidence="1">
    <location>
        <begin position="316"/>
        <end position="342"/>
    </location>
</feature>
<dbReference type="EMBL" id="CP145316">
    <property type="protein sequence ID" value="XAM18685.1"/>
    <property type="molecule type" value="Genomic_DNA"/>
</dbReference>
<name>A0ABZ3F912_9HELI</name>
<dbReference type="NCBIfam" id="NF047510">
    <property type="entry name" value="LIC_10190_fam"/>
    <property type="match status" value="1"/>
</dbReference>
<dbReference type="Proteomes" id="UP001434737">
    <property type="component" value="Chromosome"/>
</dbReference>
<feature type="transmembrane region" description="Helical" evidence="1">
    <location>
        <begin position="53"/>
        <end position="73"/>
    </location>
</feature>
<feature type="transmembrane region" description="Helical" evidence="1">
    <location>
        <begin position="112"/>
        <end position="132"/>
    </location>
</feature>
<feature type="transmembrane region" description="Helical" evidence="1">
    <location>
        <begin position="405"/>
        <end position="422"/>
    </location>
</feature>
<accession>A0ABZ3F912</accession>
<dbReference type="RefSeq" id="WP_343353980.1">
    <property type="nucleotide sequence ID" value="NZ_CP145316.1"/>
</dbReference>
<feature type="transmembrane region" description="Helical" evidence="1">
    <location>
        <begin position="242"/>
        <end position="260"/>
    </location>
</feature>
<keyword evidence="1" id="KW-0472">Membrane</keyword>
<dbReference type="Pfam" id="PF26626">
    <property type="entry name" value="DUF8201"/>
    <property type="match status" value="1"/>
</dbReference>
<proteinExistence type="predicted"/>
<feature type="transmembrane region" description="Helical" evidence="1">
    <location>
        <begin position="458"/>
        <end position="478"/>
    </location>
</feature>
<protein>
    <recommendedName>
        <fullName evidence="2">DUF8201 domain-containing protein</fullName>
    </recommendedName>
</protein>